<dbReference type="SUPFAM" id="SSF53448">
    <property type="entry name" value="Nucleotide-diphospho-sugar transferases"/>
    <property type="match status" value="1"/>
</dbReference>
<protein>
    <submittedName>
        <fullName evidence="2">Glycosyltransferase family 2 protein</fullName>
    </submittedName>
</protein>
<feature type="transmembrane region" description="Helical" evidence="1">
    <location>
        <begin position="474"/>
        <end position="495"/>
    </location>
</feature>
<dbReference type="PANTHER" id="PTHR36851">
    <property type="entry name" value="UNNAMED PRODUCT"/>
    <property type="match status" value="1"/>
</dbReference>
<name>A0A955EC22_UNCKA</name>
<dbReference type="Proteomes" id="UP000740557">
    <property type="component" value="Unassembled WGS sequence"/>
</dbReference>
<feature type="transmembrane region" description="Helical" evidence="1">
    <location>
        <begin position="43"/>
        <end position="67"/>
    </location>
</feature>
<organism evidence="2 3">
    <name type="scientific">candidate division WWE3 bacterium</name>
    <dbReference type="NCBI Taxonomy" id="2053526"/>
    <lineage>
        <taxon>Bacteria</taxon>
        <taxon>Katanobacteria</taxon>
    </lineage>
</organism>
<comment type="caution">
    <text evidence="2">The sequence shown here is derived from an EMBL/GenBank/DDBJ whole genome shotgun (WGS) entry which is preliminary data.</text>
</comment>
<gene>
    <name evidence="2" type="ORF">KC980_04250</name>
</gene>
<reference evidence="2" key="1">
    <citation type="submission" date="2020-04" db="EMBL/GenBank/DDBJ databases">
        <authorList>
            <person name="Zhang T."/>
        </authorList>
    </citation>
    <scope>NUCLEOTIDE SEQUENCE</scope>
    <source>
        <strain evidence="2">HKST-UBA79</strain>
    </source>
</reference>
<keyword evidence="1" id="KW-1133">Transmembrane helix</keyword>
<evidence type="ECO:0000313" key="3">
    <source>
        <dbReference type="Proteomes" id="UP000740557"/>
    </source>
</evidence>
<keyword evidence="1" id="KW-0472">Membrane</keyword>
<evidence type="ECO:0000256" key="1">
    <source>
        <dbReference type="SAM" id="Phobius"/>
    </source>
</evidence>
<keyword evidence="1" id="KW-0812">Transmembrane</keyword>
<dbReference type="InterPro" id="IPR029044">
    <property type="entry name" value="Nucleotide-diphossugar_trans"/>
</dbReference>
<feature type="transmembrane region" description="Helical" evidence="1">
    <location>
        <begin position="433"/>
        <end position="454"/>
    </location>
</feature>
<dbReference type="PANTHER" id="PTHR36851:SF1">
    <property type="entry name" value="GLYCO_TRANS_2-LIKE DOMAIN-CONTAINING PROTEIN"/>
    <property type="match status" value="1"/>
</dbReference>
<proteinExistence type="predicted"/>
<feature type="transmembrane region" description="Helical" evidence="1">
    <location>
        <begin position="400"/>
        <end position="421"/>
    </location>
</feature>
<evidence type="ECO:0000313" key="2">
    <source>
        <dbReference type="EMBL" id="MCA9308699.1"/>
    </source>
</evidence>
<dbReference type="EMBL" id="JAGQNX010000137">
    <property type="protein sequence ID" value="MCA9308699.1"/>
    <property type="molecule type" value="Genomic_DNA"/>
</dbReference>
<accession>A0A955EC22</accession>
<dbReference type="Gene3D" id="3.90.550.10">
    <property type="entry name" value="Spore Coat Polysaccharide Biosynthesis Protein SpsA, Chain A"/>
    <property type="match status" value="1"/>
</dbReference>
<reference evidence="2" key="2">
    <citation type="journal article" date="2021" name="Microbiome">
        <title>Successional dynamics and alternative stable states in a saline activated sludge microbial community over 9 years.</title>
        <authorList>
            <person name="Wang Y."/>
            <person name="Ye J."/>
            <person name="Ju F."/>
            <person name="Liu L."/>
            <person name="Boyd J.A."/>
            <person name="Deng Y."/>
            <person name="Parks D.H."/>
            <person name="Jiang X."/>
            <person name="Yin X."/>
            <person name="Woodcroft B.J."/>
            <person name="Tyson G.W."/>
            <person name="Hugenholtz P."/>
            <person name="Polz M.F."/>
            <person name="Zhang T."/>
        </authorList>
    </citation>
    <scope>NUCLEOTIDE SEQUENCE</scope>
    <source>
        <strain evidence="2">HKST-UBA79</strain>
    </source>
</reference>
<feature type="transmembrane region" description="Helical" evidence="1">
    <location>
        <begin position="16"/>
        <end position="37"/>
    </location>
</feature>
<sequence>MITSIVDKHDSKFQRLFEIMPGLLTWTFMLSPIWLGLLYPEAAVYLLIFLAIYWVYLSAKFTLGLFLGYKKYTNEIAIDWLKACKELDFSTLPDKPTLPDSLDDTHHLLLIPAVNESKEILKGPIDAFLSQTYPLERIILCYSVEEKYYDMVKENILDLLGDNIKRFEKVLIEKHPAGIPGEAIGSGAGNRTWGAKKAKEYLEANNKPIKNYILTHFDADHVPHEQFLSRLAHLYLKTDRRNNHFYATSVHLFNNNHWEVPAMMRFEANFVTMGTLANRSIPWGIEPLTKDTFASYSSSFQTLIDADYFDVSVGVDDSVFFWRAFFVRDGDFKGASHYIPYSADAVLGTSYWNSYVSLYKQLLRWGWGVVVVPIAFKGFLTNKKVPLTTKLIWTIKHLKMRVIMVNISFLITFGFGILTLANPNVRLTTFNYSLPDIISIILSFALVFIIPGTIIRQKITTPMPKDWPVYKKLFAMLEGPLAIINLLTYSFVPFIEAQTRMLLGKKMKDLYHTPKVRANS</sequence>
<dbReference type="AlphaFoldDB" id="A0A955EC22"/>